<protein>
    <submittedName>
        <fullName evidence="3">Auxin_canalis domain-containing protein</fullName>
    </submittedName>
</protein>
<evidence type="ECO:0000313" key="1">
    <source>
        <dbReference type="EMBL" id="EFO28155.1"/>
    </source>
</evidence>
<dbReference type="AlphaFoldDB" id="A0A1I7VKI3"/>
<proteinExistence type="predicted"/>
<evidence type="ECO:0000313" key="3">
    <source>
        <dbReference type="WBParaSite" id="EN70_3574"/>
    </source>
</evidence>
<reference evidence="3" key="2">
    <citation type="submission" date="2016-11" db="UniProtKB">
        <authorList>
            <consortium name="WormBaseParasite"/>
        </authorList>
    </citation>
    <scope>IDENTIFICATION</scope>
</reference>
<dbReference type="CTD" id="9937703"/>
<organism evidence="2 3">
    <name type="scientific">Loa loa</name>
    <name type="common">Eye worm</name>
    <name type="synonym">Filaria loa</name>
    <dbReference type="NCBI Taxonomy" id="7209"/>
    <lineage>
        <taxon>Eukaryota</taxon>
        <taxon>Metazoa</taxon>
        <taxon>Ecdysozoa</taxon>
        <taxon>Nematoda</taxon>
        <taxon>Chromadorea</taxon>
        <taxon>Rhabditida</taxon>
        <taxon>Spirurina</taxon>
        <taxon>Spiruromorpha</taxon>
        <taxon>Filarioidea</taxon>
        <taxon>Onchocercidae</taxon>
        <taxon>Loa</taxon>
    </lineage>
</organism>
<keyword evidence="2" id="KW-1185">Reference proteome</keyword>
<dbReference type="RefSeq" id="XP_003135923.1">
    <property type="nucleotide sequence ID" value="XM_003135875.1"/>
</dbReference>
<dbReference type="Proteomes" id="UP000095285">
    <property type="component" value="Unassembled WGS sequence"/>
</dbReference>
<accession>A0A1I7VKI3</accession>
<accession>A0A1S0UC26</accession>
<dbReference type="EMBL" id="JH712176">
    <property type="protein sequence ID" value="EFO28155.1"/>
    <property type="molecule type" value="Genomic_DNA"/>
</dbReference>
<sequence length="90" mass="9337">MGEVCEGTITVKIKVNKKEQERAAATATAAARECMESKTRSVAPHSHWPSLLYWLHSTIDTARVGTLAPGVLVASASAAAAAGAKPLVGH</sequence>
<gene>
    <name evidence="1 3" type="ORF">LOAG_00335</name>
</gene>
<dbReference type="WBParaSite" id="EN70_3574">
    <property type="protein sequence ID" value="EN70_3574"/>
    <property type="gene ID" value="EN70_3574"/>
</dbReference>
<reference evidence="1 2" key="1">
    <citation type="submission" date="2012-04" db="EMBL/GenBank/DDBJ databases">
        <title>The Genome Sequence of Loa loa.</title>
        <authorList>
            <consortium name="The Broad Institute Genome Sequencing Platform"/>
            <consortium name="Broad Institute Genome Sequencing Center for Infectious Disease"/>
            <person name="Nutman T.B."/>
            <person name="Fink D.L."/>
            <person name="Russ C."/>
            <person name="Young S."/>
            <person name="Zeng Q."/>
            <person name="Gargeya S."/>
            <person name="Alvarado L."/>
            <person name="Berlin A."/>
            <person name="Chapman S.B."/>
            <person name="Chen Z."/>
            <person name="Freedman E."/>
            <person name="Gellesch M."/>
            <person name="Goldberg J."/>
            <person name="Griggs A."/>
            <person name="Gujja S."/>
            <person name="Heilman E.R."/>
            <person name="Heiman D."/>
            <person name="Howarth C."/>
            <person name="Mehta T."/>
            <person name="Neiman D."/>
            <person name="Pearson M."/>
            <person name="Roberts A."/>
            <person name="Saif S."/>
            <person name="Shea T."/>
            <person name="Shenoy N."/>
            <person name="Sisk P."/>
            <person name="Stolte C."/>
            <person name="Sykes S."/>
            <person name="White J."/>
            <person name="Yandava C."/>
            <person name="Haas B."/>
            <person name="Henn M.R."/>
            <person name="Nusbaum C."/>
            <person name="Birren B."/>
        </authorList>
    </citation>
    <scope>NUCLEOTIDE SEQUENCE [LARGE SCALE GENOMIC DNA]</scope>
</reference>
<dbReference type="KEGG" id="loa:LOAG_00335"/>
<evidence type="ECO:0000313" key="2">
    <source>
        <dbReference type="Proteomes" id="UP000095285"/>
    </source>
</evidence>
<dbReference type="GeneID" id="9937703"/>
<name>A0A1I7VKI3_LOALO</name>